<feature type="domain" description="O-acyltransferase WSD1-like N-terminal" evidence="9">
    <location>
        <begin position="5"/>
        <end position="263"/>
    </location>
</feature>
<accession>A0ABT3A8V6</accession>
<dbReference type="Pfam" id="PF03007">
    <property type="entry name" value="WS_DGAT_cat"/>
    <property type="match status" value="1"/>
</dbReference>
<reference evidence="11 12" key="1">
    <citation type="submission" date="2022-10" db="EMBL/GenBank/DDBJ databases">
        <title>Aestuariibacter sp. AA17 isolated from Montipora capitata coral fragment.</title>
        <authorList>
            <person name="Emsley S.A."/>
            <person name="Pfannmuller K.M."/>
            <person name="Loughran R.M."/>
            <person name="Shlafstein M."/>
            <person name="Papke E."/>
            <person name="Saw J.H."/>
            <person name="Ushijima B."/>
            <person name="Videau P."/>
        </authorList>
    </citation>
    <scope>NUCLEOTIDE SEQUENCE [LARGE SCALE GENOMIC DNA]</scope>
    <source>
        <strain evidence="11 12">AA17</strain>
    </source>
</reference>
<proteinExistence type="inferred from homology"/>
<protein>
    <recommendedName>
        <fullName evidence="4">diacylglycerol O-acyltransferase</fullName>
        <ecNumber evidence="4">2.3.1.20</ecNumber>
    </recommendedName>
</protein>
<dbReference type="EMBL" id="JAOWKX010000005">
    <property type="protein sequence ID" value="MCV2885115.1"/>
    <property type="molecule type" value="Genomic_DNA"/>
</dbReference>
<organism evidence="11 12">
    <name type="scientific">Fluctibacter corallii</name>
    <dbReference type="NCBI Taxonomy" id="2984329"/>
    <lineage>
        <taxon>Bacteria</taxon>
        <taxon>Pseudomonadati</taxon>
        <taxon>Pseudomonadota</taxon>
        <taxon>Gammaproteobacteria</taxon>
        <taxon>Alteromonadales</taxon>
        <taxon>Alteromonadaceae</taxon>
        <taxon>Fluctibacter</taxon>
    </lineage>
</organism>
<evidence type="ECO:0000256" key="4">
    <source>
        <dbReference type="ARBA" id="ARBA00013244"/>
    </source>
</evidence>
<comment type="pathway">
    <text evidence="1">Glycerolipid metabolism; triacylglycerol biosynthesis.</text>
</comment>
<dbReference type="InterPro" id="IPR045034">
    <property type="entry name" value="O-acyltransferase_WSD1-like"/>
</dbReference>
<keyword evidence="12" id="KW-1185">Reference proteome</keyword>
<evidence type="ECO:0000259" key="9">
    <source>
        <dbReference type="Pfam" id="PF03007"/>
    </source>
</evidence>
<evidence type="ECO:0000256" key="8">
    <source>
        <dbReference type="ARBA" id="ARBA00048109"/>
    </source>
</evidence>
<evidence type="ECO:0000259" key="10">
    <source>
        <dbReference type="Pfam" id="PF06974"/>
    </source>
</evidence>
<comment type="catalytic activity">
    <reaction evidence="8">
        <text>an acyl-CoA + a 1,2-diacyl-sn-glycerol = a triacyl-sn-glycerol + CoA</text>
        <dbReference type="Rhea" id="RHEA:10868"/>
        <dbReference type="ChEBI" id="CHEBI:17815"/>
        <dbReference type="ChEBI" id="CHEBI:57287"/>
        <dbReference type="ChEBI" id="CHEBI:58342"/>
        <dbReference type="ChEBI" id="CHEBI:64615"/>
        <dbReference type="EC" id="2.3.1.20"/>
    </reaction>
</comment>
<dbReference type="EC" id="2.3.1.20" evidence="4"/>
<dbReference type="Proteomes" id="UP001652504">
    <property type="component" value="Unassembled WGS sequence"/>
</dbReference>
<keyword evidence="6" id="KW-0319">Glycerol metabolism</keyword>
<evidence type="ECO:0000256" key="1">
    <source>
        <dbReference type="ARBA" id="ARBA00004771"/>
    </source>
</evidence>
<dbReference type="InterPro" id="IPR009721">
    <property type="entry name" value="O-acyltransferase_WSD1_C"/>
</dbReference>
<dbReference type="PANTHER" id="PTHR31650">
    <property type="entry name" value="O-ACYLTRANSFERASE (WSD1-LIKE) FAMILY PROTEIN"/>
    <property type="match status" value="1"/>
</dbReference>
<keyword evidence="5" id="KW-0808">Transferase</keyword>
<evidence type="ECO:0000256" key="6">
    <source>
        <dbReference type="ARBA" id="ARBA00022798"/>
    </source>
</evidence>
<gene>
    <name evidence="11" type="ORF">OE749_10470</name>
</gene>
<evidence type="ECO:0000256" key="2">
    <source>
        <dbReference type="ARBA" id="ARBA00005189"/>
    </source>
</evidence>
<dbReference type="RefSeq" id="WP_263712407.1">
    <property type="nucleotide sequence ID" value="NZ_JAOWKX010000005.1"/>
</dbReference>
<comment type="caution">
    <text evidence="11">The sequence shown here is derived from an EMBL/GenBank/DDBJ whole genome shotgun (WGS) entry which is preliminary data.</text>
</comment>
<sequence length="498" mass="56888">MTKRMSFLDRSFWITESQDNPKHVAGLQFLEKPENGGSHYVVSLFNEMRQHTKAVAPFNCVVKRVLGFPTSLKPITKLDMDYHVQYHVIDDVNDASLVHQFVASLHEKWLDRDKPLWQYHLIEDKKSKRFAIFFKVHHMYGDGATLVRWFQEGYEPTPTTDGFVPIWARLRKKRHGKRIANWKLWLSNGLECLRVIFDLTVILIRLLLKLLWVNRNYMPIPFSGTKTLLTGQVLKGRVVSTVDLDFERVKQLSKRTRASVNEILLCCFDIGVHQFLKDHGHSFEKALFTNMPINLRKPGEHTSGNRIAIVPVRLAHGKKDPYLRLRQIIENHRIVKRAAKRARPMAFSYYTILIQSFALLFELLHLSDWVKPIGNILISNIPGPNHTRYLKDAKLLACYPISTMTPGGGVNITLLTYNGKANVGLVCADRYIDSLESMAQYFKDAFTLLEKSIDDPSTSIDDIGEKVVDIGLTIVEEQIPSDHTHSGSVGVSGNQMTG</sequence>
<feature type="domain" description="O-acyltransferase WSD1 C-terminal" evidence="10">
    <location>
        <begin position="304"/>
        <end position="449"/>
    </location>
</feature>
<evidence type="ECO:0000256" key="3">
    <source>
        <dbReference type="ARBA" id="ARBA00009587"/>
    </source>
</evidence>
<evidence type="ECO:0000313" key="12">
    <source>
        <dbReference type="Proteomes" id="UP001652504"/>
    </source>
</evidence>
<evidence type="ECO:0000313" key="11">
    <source>
        <dbReference type="EMBL" id="MCV2885115.1"/>
    </source>
</evidence>
<comment type="similarity">
    <text evidence="3">Belongs to the long-chain O-acyltransferase family.</text>
</comment>
<evidence type="ECO:0000256" key="7">
    <source>
        <dbReference type="ARBA" id="ARBA00023315"/>
    </source>
</evidence>
<dbReference type="PANTHER" id="PTHR31650:SF1">
    <property type="entry name" value="WAX ESTER SYNTHASE_DIACYLGLYCEROL ACYLTRANSFERASE 4-RELATED"/>
    <property type="match status" value="1"/>
</dbReference>
<dbReference type="Pfam" id="PF06974">
    <property type="entry name" value="WS_DGAT_C"/>
    <property type="match status" value="1"/>
</dbReference>
<name>A0ABT3A8V6_9ALTE</name>
<evidence type="ECO:0000256" key="5">
    <source>
        <dbReference type="ARBA" id="ARBA00022679"/>
    </source>
</evidence>
<comment type="pathway">
    <text evidence="2">Lipid metabolism.</text>
</comment>
<keyword evidence="7" id="KW-0012">Acyltransferase</keyword>
<dbReference type="InterPro" id="IPR004255">
    <property type="entry name" value="O-acyltransferase_WSD1_N"/>
</dbReference>